<proteinExistence type="predicted"/>
<dbReference type="EnsemblPlants" id="AUR62032679-RA">
    <property type="protein sequence ID" value="AUR62032679-RA:cds"/>
    <property type="gene ID" value="AUR62032679"/>
</dbReference>
<protein>
    <submittedName>
        <fullName evidence="1">Uncharacterized protein</fullName>
    </submittedName>
</protein>
<dbReference type="Proteomes" id="UP000596660">
    <property type="component" value="Unplaced"/>
</dbReference>
<dbReference type="Gramene" id="AUR62032679-RA">
    <property type="protein sequence ID" value="AUR62032679-RA:cds"/>
    <property type="gene ID" value="AUR62032679"/>
</dbReference>
<sequence>MHEGNCGLKYNRLGINAARQVTRNAPTMIDPSARAPALWPSTLEIVKPTEYFFQKPWFLKRDPLFLFGPEEQAVAVAAPISAGVFAVGSEQNVEQTSSVAEPNVLSAEGELLLKTSLRLNAFSAQPQSTTSTPTAAVPAPVAPQAQTQITTEPAAVATVSPLIDAAAAS</sequence>
<evidence type="ECO:0000313" key="2">
    <source>
        <dbReference type="Proteomes" id="UP000596660"/>
    </source>
</evidence>
<dbReference type="AlphaFoldDB" id="A0A803MN28"/>
<name>A0A803MN28_CHEQI</name>
<accession>A0A803MN28</accession>
<organism evidence="1 2">
    <name type="scientific">Chenopodium quinoa</name>
    <name type="common">Quinoa</name>
    <dbReference type="NCBI Taxonomy" id="63459"/>
    <lineage>
        <taxon>Eukaryota</taxon>
        <taxon>Viridiplantae</taxon>
        <taxon>Streptophyta</taxon>
        <taxon>Embryophyta</taxon>
        <taxon>Tracheophyta</taxon>
        <taxon>Spermatophyta</taxon>
        <taxon>Magnoliopsida</taxon>
        <taxon>eudicotyledons</taxon>
        <taxon>Gunneridae</taxon>
        <taxon>Pentapetalae</taxon>
        <taxon>Caryophyllales</taxon>
        <taxon>Chenopodiaceae</taxon>
        <taxon>Chenopodioideae</taxon>
        <taxon>Atripliceae</taxon>
        <taxon>Chenopodium</taxon>
    </lineage>
</organism>
<keyword evidence="2" id="KW-1185">Reference proteome</keyword>
<evidence type="ECO:0000313" key="1">
    <source>
        <dbReference type="EnsemblPlants" id="AUR62032679-RA:cds"/>
    </source>
</evidence>
<reference evidence="1" key="1">
    <citation type="journal article" date="2017" name="Nature">
        <title>The genome of Chenopodium quinoa.</title>
        <authorList>
            <person name="Jarvis D.E."/>
            <person name="Ho Y.S."/>
            <person name="Lightfoot D.J."/>
            <person name="Schmoeckel S.M."/>
            <person name="Li B."/>
            <person name="Borm T.J.A."/>
            <person name="Ohyanagi H."/>
            <person name="Mineta K."/>
            <person name="Michell C.T."/>
            <person name="Saber N."/>
            <person name="Kharbatia N.M."/>
            <person name="Rupper R.R."/>
            <person name="Sharp A.R."/>
            <person name="Dally N."/>
            <person name="Boughton B.A."/>
            <person name="Woo Y.H."/>
            <person name="Gao G."/>
            <person name="Schijlen E.G.W.M."/>
            <person name="Guo X."/>
            <person name="Momin A.A."/>
            <person name="Negrao S."/>
            <person name="Al-Babili S."/>
            <person name="Gehring C."/>
            <person name="Roessner U."/>
            <person name="Jung C."/>
            <person name="Murphy K."/>
            <person name="Arold S.T."/>
            <person name="Gojobori T."/>
            <person name="van der Linden C.G."/>
            <person name="van Loo E.N."/>
            <person name="Jellen E.N."/>
            <person name="Maughan P.J."/>
            <person name="Tester M."/>
        </authorList>
    </citation>
    <scope>NUCLEOTIDE SEQUENCE [LARGE SCALE GENOMIC DNA]</scope>
    <source>
        <strain evidence="1">cv. PI 614886</strain>
    </source>
</reference>
<reference evidence="1" key="2">
    <citation type="submission" date="2021-03" db="UniProtKB">
        <authorList>
            <consortium name="EnsemblPlants"/>
        </authorList>
    </citation>
    <scope>IDENTIFICATION</scope>
</reference>